<dbReference type="Proteomes" id="UP000295192">
    <property type="component" value="Unassembled WGS sequence"/>
</dbReference>
<accession>A0A484AUE6</accession>
<feature type="domain" description="Major facilitator superfamily (MFS) profile" evidence="8">
    <location>
        <begin position="841"/>
        <end position="1039"/>
    </location>
</feature>
<organism evidence="9 10">
    <name type="scientific">Drosophila navojoa</name>
    <name type="common">Fruit fly</name>
    <dbReference type="NCBI Taxonomy" id="7232"/>
    <lineage>
        <taxon>Eukaryota</taxon>
        <taxon>Metazoa</taxon>
        <taxon>Ecdysozoa</taxon>
        <taxon>Arthropoda</taxon>
        <taxon>Hexapoda</taxon>
        <taxon>Insecta</taxon>
        <taxon>Pterygota</taxon>
        <taxon>Neoptera</taxon>
        <taxon>Endopterygota</taxon>
        <taxon>Diptera</taxon>
        <taxon>Brachycera</taxon>
        <taxon>Muscomorpha</taxon>
        <taxon>Ephydroidea</taxon>
        <taxon>Drosophilidae</taxon>
        <taxon>Drosophila</taxon>
    </lineage>
</organism>
<feature type="transmembrane region" description="Helical" evidence="7">
    <location>
        <begin position="998"/>
        <end position="1020"/>
    </location>
</feature>
<feature type="transmembrane region" description="Helical" evidence="7">
    <location>
        <begin position="842"/>
        <end position="865"/>
    </location>
</feature>
<comment type="subcellular location">
    <subcellularLocation>
        <location evidence="2">Membrane</location>
        <topology evidence="2">Multi-pass membrane protein</topology>
    </subcellularLocation>
    <subcellularLocation>
        <location evidence="1">Nucleus</location>
    </subcellularLocation>
</comment>
<keyword evidence="10" id="KW-1185">Reference proteome</keyword>
<protein>
    <recommendedName>
        <fullName evidence="4">Protein BUD31 homolog</fullName>
    </recommendedName>
</protein>
<dbReference type="FunFam" id="1.20.1250.20:FF:000320">
    <property type="entry name" value="Monocarboxylate transporter"/>
    <property type="match status" value="1"/>
</dbReference>
<dbReference type="EMBL" id="LSRL02000706">
    <property type="protein sequence ID" value="TDG40024.1"/>
    <property type="molecule type" value="Genomic_DNA"/>
</dbReference>
<comment type="caution">
    <text evidence="9">The sequence shown here is derived from an EMBL/GenBank/DDBJ whole genome shotgun (WGS) entry which is preliminary data.</text>
</comment>
<name>A0A484AUE6_DRONA</name>
<dbReference type="GO" id="GO:0016020">
    <property type="term" value="C:membrane"/>
    <property type="evidence" value="ECO:0007669"/>
    <property type="project" value="UniProtKB-SubCell"/>
</dbReference>
<evidence type="ECO:0000256" key="1">
    <source>
        <dbReference type="ARBA" id="ARBA00004123"/>
    </source>
</evidence>
<dbReference type="InterPro" id="IPR050327">
    <property type="entry name" value="Proton-linked_MCT"/>
</dbReference>
<feature type="transmembrane region" description="Helical" evidence="7">
    <location>
        <begin position="910"/>
        <end position="927"/>
    </location>
</feature>
<dbReference type="PANTHER" id="PTHR11360">
    <property type="entry name" value="MONOCARBOXYLATE TRANSPORTER"/>
    <property type="match status" value="1"/>
</dbReference>
<evidence type="ECO:0000256" key="4">
    <source>
        <dbReference type="ARBA" id="ARBA00015122"/>
    </source>
</evidence>
<dbReference type="OrthoDB" id="277109at2759"/>
<dbReference type="Pfam" id="PF01125">
    <property type="entry name" value="BUD31"/>
    <property type="match status" value="1"/>
</dbReference>
<dbReference type="FunFam" id="1.20.1250.20:FF:000400">
    <property type="entry name" value="Blast:Monocarboxylate transporter 12"/>
    <property type="match status" value="1"/>
</dbReference>
<evidence type="ECO:0000313" key="10">
    <source>
        <dbReference type="Proteomes" id="UP000295192"/>
    </source>
</evidence>
<dbReference type="InterPro" id="IPR036259">
    <property type="entry name" value="MFS_trans_sf"/>
</dbReference>
<feature type="transmembrane region" description="Helical" evidence="7">
    <location>
        <begin position="877"/>
        <end position="898"/>
    </location>
</feature>
<feature type="transmembrane region" description="Helical" evidence="7">
    <location>
        <begin position="454"/>
        <end position="473"/>
    </location>
</feature>
<feature type="transmembrane region" description="Helical" evidence="7">
    <location>
        <begin position="542"/>
        <end position="563"/>
    </location>
</feature>
<dbReference type="PROSITE" id="PS50850">
    <property type="entry name" value="MFS"/>
    <property type="match status" value="1"/>
</dbReference>
<feature type="transmembrane region" description="Helical" evidence="7">
    <location>
        <begin position="968"/>
        <end position="986"/>
    </location>
</feature>
<evidence type="ECO:0000313" key="9">
    <source>
        <dbReference type="EMBL" id="TDG40024.1"/>
    </source>
</evidence>
<keyword evidence="7" id="KW-1133">Transmembrane helix</keyword>
<evidence type="ECO:0000256" key="5">
    <source>
        <dbReference type="ARBA" id="ARBA00023242"/>
    </source>
</evidence>
<feature type="transmembrane region" description="Helical" evidence="7">
    <location>
        <begin position="575"/>
        <end position="593"/>
    </location>
</feature>
<feature type="transmembrane region" description="Helical" evidence="7">
    <location>
        <begin position="933"/>
        <end position="956"/>
    </location>
</feature>
<dbReference type="InterPro" id="IPR011701">
    <property type="entry name" value="MFS"/>
</dbReference>
<feature type="transmembrane region" description="Helical" evidence="7">
    <location>
        <begin position="161"/>
        <end position="184"/>
    </location>
</feature>
<dbReference type="CDD" id="cd17352">
    <property type="entry name" value="MFS_MCT_SLC16"/>
    <property type="match status" value="1"/>
</dbReference>
<feature type="transmembrane region" description="Helical" evidence="7">
    <location>
        <begin position="485"/>
        <end position="504"/>
    </location>
</feature>
<dbReference type="AlphaFoldDB" id="A0A484AUE6"/>
<dbReference type="InterPro" id="IPR020846">
    <property type="entry name" value="MFS_dom"/>
</dbReference>
<dbReference type="Gene3D" id="1.20.1250.20">
    <property type="entry name" value="MFS general substrate transporter like domains"/>
    <property type="match status" value="2"/>
</dbReference>
<keyword evidence="7" id="KW-0472">Membrane</keyword>
<dbReference type="PRINTS" id="PR00322">
    <property type="entry name" value="G10"/>
</dbReference>
<dbReference type="Pfam" id="PF07690">
    <property type="entry name" value="MFS_1"/>
    <property type="match status" value="2"/>
</dbReference>
<feature type="transmembrane region" description="Helical" evidence="7">
    <location>
        <begin position="510"/>
        <end position="533"/>
    </location>
</feature>
<dbReference type="InterPro" id="IPR001748">
    <property type="entry name" value="BUD31"/>
</dbReference>
<comment type="similarity">
    <text evidence="3">Belongs to the BUD31 (G10) family.</text>
</comment>
<keyword evidence="7" id="KW-0812">Transmembrane</keyword>
<sequence>MPKVRRSRKPPPDGWELIEPTLEELEQKMREAETEPHEGKRITESLWPIFKIHHQKTRYIYDLYYRRKAISRELYDYCLKEKIADANLIAKWKKSGYENLCCLRCIQTRDTNFGTNCICRVPKSKLEEGRIMNYNFLIPWMTCLPLTILNFNVLFLLVLKMVWSIMTSMMISIAMWLFVLNMFLKLLKEKRRAKAEMPSSSILAYQLSGSRGSVYCASEPDPAGRVQYESGGLVLNDTAGQCVAGDAGCGAAGQATSGSLFSVVSAPPAPLPTVSLAQLDVKQIEALCVPSPSPCASPALRPATLSLDAPCCPRTLHASLLEHQISELEEDDNENLLTVSSITARPLIAKSHELRSSRKQQLSSGTARSKCLKRAKELERPSARRSRQLGKDRDSSTSTTESGGGCAAEPPDGGYGWFIVFGAFSVQFWVAGLVKSYGVLYVEIMETFPSSTATVASWIPAILSALCLVLAPLSSALCQRFSCRSVVFVGGIFCSLGMVLSYFATSLLHLLLTFGILTGIGGGLSTTPGIVIVSQYFDKHRALANGICVSGTAAGSFVLPILIKHLAESCGFHGTILILGGCMLHVCVSATLYRPLSDYAEQAQVQAQDAADKPNNDDINPSTTGMLTTSTYLGTCEVGADELNDKFIEHLFLEECKNHLNYYASKQSAQDKSAQESDDEVKDIIGETTFIKPMKKVRSSGLLHSVEDLSTDSTWVYRKHSGTDSNRGSRRRRNVFANDETISKIHAHLEKPLSPPSVVSRGLSKSMEIPTPVSNLSELKQQPSDGSILDSQLLESAVVFDDDDDDNDAIDDDDDDGRQLKRSCCARIEMYLDISLLQEPRFILMCLSVTLMSVGCPYMLYYLPAHVISIGYNKSEAGYLVAISAVLDLCGRLGLGWLSDLQLFDRKKTYTLCILGAGLAVLTIPFAKTLVLVGLSAAVYGLCLGSWYVLMPVLLADVFGTDRISSSYGLVRMFQSIGAISVPPLAGLLRDLSGDYEICFYCMGSCMALGCTPLVVWSILEARNHRLFVQHEEDECEEA</sequence>
<dbReference type="GO" id="GO:0005634">
    <property type="term" value="C:nucleus"/>
    <property type="evidence" value="ECO:0007669"/>
    <property type="project" value="UniProtKB-SubCell"/>
</dbReference>
<evidence type="ECO:0000256" key="2">
    <source>
        <dbReference type="ARBA" id="ARBA00004141"/>
    </source>
</evidence>
<evidence type="ECO:0000256" key="6">
    <source>
        <dbReference type="SAM" id="MobiDB-lite"/>
    </source>
</evidence>
<feature type="transmembrane region" description="Helical" evidence="7">
    <location>
        <begin position="415"/>
        <end position="434"/>
    </location>
</feature>
<keyword evidence="5" id="KW-0539">Nucleus</keyword>
<feature type="region of interest" description="Disordered" evidence="6">
    <location>
        <begin position="353"/>
        <end position="407"/>
    </location>
</feature>
<dbReference type="OMA" id="DPTFILM"/>
<feature type="transmembrane region" description="Helical" evidence="7">
    <location>
        <begin position="134"/>
        <end position="155"/>
    </location>
</feature>
<dbReference type="GO" id="GO:0008028">
    <property type="term" value="F:monocarboxylic acid transmembrane transporter activity"/>
    <property type="evidence" value="ECO:0007669"/>
    <property type="project" value="TreeGrafter"/>
</dbReference>
<gene>
    <name evidence="9" type="ORF">AWZ03_013556</name>
</gene>
<dbReference type="SUPFAM" id="SSF103473">
    <property type="entry name" value="MFS general substrate transporter"/>
    <property type="match status" value="1"/>
</dbReference>
<dbReference type="PROSITE" id="PS00997">
    <property type="entry name" value="G10_1"/>
    <property type="match status" value="1"/>
</dbReference>
<dbReference type="PANTHER" id="PTHR11360:SF306">
    <property type="entry name" value="RE01051P"/>
    <property type="match status" value="1"/>
</dbReference>
<dbReference type="InterPro" id="IPR018230">
    <property type="entry name" value="BUD31/G10-rel_CS"/>
</dbReference>
<proteinExistence type="inferred from homology"/>
<evidence type="ECO:0000256" key="3">
    <source>
        <dbReference type="ARBA" id="ARBA00005287"/>
    </source>
</evidence>
<evidence type="ECO:0000256" key="7">
    <source>
        <dbReference type="SAM" id="Phobius"/>
    </source>
</evidence>
<reference evidence="9 10" key="1">
    <citation type="journal article" date="2019" name="J. Hered.">
        <title>An Improved Genome Assembly for Drosophila navojoa, the Basal Species in the mojavensis Cluster.</title>
        <authorList>
            <person name="Vanderlinde T."/>
            <person name="Dupim E.G."/>
            <person name="Nazario-Yepiz N.O."/>
            <person name="Carvalho A.B."/>
        </authorList>
    </citation>
    <scope>NUCLEOTIDE SEQUENCE [LARGE SCALE GENOMIC DNA]</scope>
    <source>
        <strain evidence="9">Navoj_Jal97</strain>
        <tissue evidence="9">Whole organism</tissue>
    </source>
</reference>
<evidence type="ECO:0000259" key="8">
    <source>
        <dbReference type="PROSITE" id="PS50850"/>
    </source>
</evidence>